<dbReference type="PANTHER" id="PTHR40627:SF4">
    <property type="entry name" value="PRENYLTRANSFERASE ASQH1-RELATED"/>
    <property type="match status" value="1"/>
</dbReference>
<feature type="binding site" evidence="3">
    <location>
        <position position="271"/>
    </location>
    <ligand>
        <name>dimethylallyl diphosphate</name>
        <dbReference type="ChEBI" id="CHEBI:57623"/>
    </ligand>
</feature>
<dbReference type="PIRSF" id="PIRSF000509">
    <property type="entry name" value="Trp_DMAT"/>
    <property type="match status" value="1"/>
</dbReference>
<dbReference type="SFLD" id="SFLDS00036">
    <property type="entry name" value="Aromatic_Prenyltransferase"/>
    <property type="match status" value="1"/>
</dbReference>
<evidence type="ECO:0000313" key="5">
    <source>
        <dbReference type="Proteomes" id="UP000801428"/>
    </source>
</evidence>
<dbReference type="EMBL" id="SWKU01000025">
    <property type="protein sequence ID" value="KAF2996917.1"/>
    <property type="molecule type" value="Genomic_DNA"/>
</dbReference>
<comment type="similarity">
    <text evidence="1">Belongs to the tryptophan dimethylallyltransferase family.</text>
</comment>
<sequence>MHVTKLSKQDPFGVISSLVVFQSTDHQFWWDKTGSQLAELLRYAGYTKSEQYTELLFFAIHVVPELGAAPAKSGYLPWRTPHTPDGTPLELSWEWGLEGKGTIRTGFEPIGPLAGTAVDPFNRYETDTWIKHLEQQGLVTGLDLEWYHHFTKNILPNKDTPPSDLDRAKLEKNDLFEVAPVGGTFVMRDIARSGPIVKAYMYPGLKGKELGISKSEVVFRAIKALPAEQYKNLTFEPLQRYLEEAARKWKMEIVIFSFDLISPSKSRVKIYTRAPNTSLDYLMDALTIGGRNDLSMYSNQVIRDVQDFWNIFTEGAPSELPQDGTSRGPGFYFTTQAGKIPTPKVYISPGPFFKNDMDVLARLRCYFATRKDAERMLSQVDNYEKALLAIYGTEYLEKTRDIHVYVSCALQKDQLRIVTYLCPHTLAREAEARKLREISA</sequence>
<dbReference type="NCBIfam" id="TIGR03429">
    <property type="entry name" value="arom_pren_DMATS"/>
    <property type="match status" value="1"/>
</dbReference>
<dbReference type="GO" id="GO:0009820">
    <property type="term" value="P:alkaloid metabolic process"/>
    <property type="evidence" value="ECO:0007669"/>
    <property type="project" value="InterPro"/>
</dbReference>
<evidence type="ECO:0000256" key="1">
    <source>
        <dbReference type="ARBA" id="ARBA00010209"/>
    </source>
</evidence>
<evidence type="ECO:0000313" key="4">
    <source>
        <dbReference type="EMBL" id="KAF2996917.1"/>
    </source>
</evidence>
<feature type="binding site" evidence="3">
    <location>
        <position position="198"/>
    </location>
    <ligand>
        <name>dimethylallyl diphosphate</name>
        <dbReference type="ChEBI" id="CHEBI:57623"/>
    </ligand>
</feature>
<feature type="binding site" evidence="3">
    <location>
        <position position="267"/>
    </location>
    <ligand>
        <name>dimethylallyl diphosphate</name>
        <dbReference type="ChEBI" id="CHEBI:57623"/>
    </ligand>
</feature>
<protein>
    <submittedName>
        <fullName evidence="4">Aromatic prenyltransferase (DMATS family)</fullName>
    </submittedName>
</protein>
<keyword evidence="5" id="KW-1185">Reference proteome</keyword>
<reference evidence="4" key="1">
    <citation type="submission" date="2019-04" db="EMBL/GenBank/DDBJ databases">
        <title>Sequencing of skin fungus with MAO and IRED activity.</title>
        <authorList>
            <person name="Marsaioli A.J."/>
            <person name="Bonatto J.M.C."/>
            <person name="Reis Junior O."/>
        </authorList>
    </citation>
    <scope>NUCLEOTIDE SEQUENCE</scope>
    <source>
        <strain evidence="4">30M1</strain>
    </source>
</reference>
<keyword evidence="2" id="KW-0808">Transferase</keyword>
<dbReference type="GO" id="GO:0016765">
    <property type="term" value="F:transferase activity, transferring alkyl or aryl (other than methyl) groups"/>
    <property type="evidence" value="ECO:0007669"/>
    <property type="project" value="InterPro"/>
</dbReference>
<dbReference type="Proteomes" id="UP000801428">
    <property type="component" value="Unassembled WGS sequence"/>
</dbReference>
<feature type="binding site" evidence="3">
    <location>
        <position position="200"/>
    </location>
    <ligand>
        <name>dimethylallyl diphosphate</name>
        <dbReference type="ChEBI" id="CHEBI:57623"/>
    </ligand>
</feature>
<feature type="binding site" evidence="3">
    <location>
        <position position="202"/>
    </location>
    <ligand>
        <name>L-tryptophan</name>
        <dbReference type="ChEBI" id="CHEBI:57912"/>
    </ligand>
</feature>
<comment type="caution">
    <text evidence="4">The sequence shown here is derived from an EMBL/GenBank/DDBJ whole genome shotgun (WGS) entry which is preliminary data.</text>
</comment>
<dbReference type="Pfam" id="PF11991">
    <property type="entry name" value="Trp_DMAT"/>
    <property type="match status" value="1"/>
</dbReference>
<dbReference type="OrthoDB" id="3354387at2759"/>
<evidence type="ECO:0000256" key="2">
    <source>
        <dbReference type="ARBA" id="ARBA00022679"/>
    </source>
</evidence>
<organism evidence="4 5">
    <name type="scientific">Curvularia kusanoi</name>
    <name type="common">Cochliobolus kusanoi</name>
    <dbReference type="NCBI Taxonomy" id="90978"/>
    <lineage>
        <taxon>Eukaryota</taxon>
        <taxon>Fungi</taxon>
        <taxon>Dikarya</taxon>
        <taxon>Ascomycota</taxon>
        <taxon>Pezizomycotina</taxon>
        <taxon>Dothideomycetes</taxon>
        <taxon>Pleosporomycetidae</taxon>
        <taxon>Pleosporales</taxon>
        <taxon>Pleosporineae</taxon>
        <taxon>Pleosporaceae</taxon>
        <taxon>Curvularia</taxon>
    </lineage>
</organism>
<dbReference type="InterPro" id="IPR017795">
    <property type="entry name" value="ABBA_NscD-like"/>
</dbReference>
<feature type="binding site" evidence="3">
    <location>
        <position position="269"/>
    </location>
    <ligand>
        <name>dimethylallyl diphosphate</name>
        <dbReference type="ChEBI" id="CHEBI:57623"/>
    </ligand>
</feature>
<dbReference type="InterPro" id="IPR012148">
    <property type="entry name" value="ABBA_DMATS-like"/>
</dbReference>
<accession>A0A9P4T8H0</accession>
<name>A0A9P4T8H0_CURKU</name>
<feature type="binding site" evidence="3">
    <location>
        <position position="90"/>
    </location>
    <ligand>
        <name>L-tryptophan</name>
        <dbReference type="ChEBI" id="CHEBI:57912"/>
    </ligand>
</feature>
<proteinExistence type="inferred from homology"/>
<dbReference type="SFLD" id="SFLDG01162">
    <property type="entry name" value="I"/>
    <property type="match status" value="1"/>
</dbReference>
<dbReference type="PANTHER" id="PTHR40627">
    <property type="entry name" value="INDOLE PRENYLTRANSFERASE TDIB-RELATED"/>
    <property type="match status" value="1"/>
</dbReference>
<gene>
    <name evidence="4" type="ORF">E8E13_005971</name>
</gene>
<feature type="binding site" evidence="3">
    <location>
        <position position="346"/>
    </location>
    <ligand>
        <name>dimethylallyl diphosphate</name>
        <dbReference type="ChEBI" id="CHEBI:57623"/>
    </ligand>
</feature>
<feature type="binding site" evidence="3">
    <location>
        <position position="104"/>
    </location>
    <ligand>
        <name>dimethylallyl diphosphate</name>
        <dbReference type="ChEBI" id="CHEBI:57623"/>
    </ligand>
</feature>
<feature type="binding site" evidence="3">
    <location>
        <position position="420"/>
    </location>
    <ligand>
        <name>dimethylallyl diphosphate</name>
        <dbReference type="ChEBI" id="CHEBI:57623"/>
    </ligand>
</feature>
<dbReference type="InterPro" id="IPR033964">
    <property type="entry name" value="ABBA"/>
</dbReference>
<evidence type="ECO:0000256" key="3">
    <source>
        <dbReference type="PIRSR" id="PIRSR000509-1"/>
    </source>
</evidence>
<dbReference type="AlphaFoldDB" id="A0A9P4T8H0"/>
<dbReference type="CDD" id="cd13929">
    <property type="entry name" value="PT-DMATS_CymD"/>
    <property type="match status" value="1"/>
</dbReference>